<dbReference type="OrthoDB" id="4317020at2"/>
<dbReference type="CDD" id="cd19531">
    <property type="entry name" value="LCL_NRPS-like"/>
    <property type="match status" value="1"/>
</dbReference>
<dbReference type="InterPro" id="IPR010060">
    <property type="entry name" value="NRPS_synth"/>
</dbReference>
<dbReference type="CDD" id="cd19543">
    <property type="entry name" value="DCL_NRPS"/>
    <property type="match status" value="1"/>
</dbReference>
<dbReference type="Gene3D" id="3.30.559.30">
    <property type="entry name" value="Nonribosomal peptide synthetase, condensation domain"/>
    <property type="match status" value="3"/>
</dbReference>
<feature type="domain" description="Carrier" evidence="4">
    <location>
        <begin position="2555"/>
        <end position="2632"/>
    </location>
</feature>
<dbReference type="GO" id="GO:0003824">
    <property type="term" value="F:catalytic activity"/>
    <property type="evidence" value="ECO:0007669"/>
    <property type="project" value="InterPro"/>
</dbReference>
<keyword evidence="2" id="KW-0596">Phosphopantetheine</keyword>
<dbReference type="Gene3D" id="3.40.50.980">
    <property type="match status" value="4"/>
</dbReference>
<evidence type="ECO:0000259" key="4">
    <source>
        <dbReference type="PROSITE" id="PS50075"/>
    </source>
</evidence>
<dbReference type="CDD" id="cd19534">
    <property type="entry name" value="E_NRPS"/>
    <property type="match status" value="1"/>
</dbReference>
<dbReference type="PROSITE" id="PS00455">
    <property type="entry name" value="AMP_BINDING"/>
    <property type="match status" value="2"/>
</dbReference>
<protein>
    <submittedName>
        <fullName evidence="5">Amino acid adenylation domain-containing protein</fullName>
    </submittedName>
</protein>
<dbReference type="PROSITE" id="PS50075">
    <property type="entry name" value="CARRIER"/>
    <property type="match status" value="2"/>
</dbReference>
<dbReference type="InterPro" id="IPR023213">
    <property type="entry name" value="CAT-like_dom_sf"/>
</dbReference>
<dbReference type="Pfam" id="PF00668">
    <property type="entry name" value="Condensation"/>
    <property type="match status" value="3"/>
</dbReference>
<reference evidence="5 6" key="1">
    <citation type="submission" date="2019-02" db="EMBL/GenBank/DDBJ databases">
        <title>Pedobacter kyonggii whole genome sequence analysis.</title>
        <authorList>
            <person name="Dahal R.H."/>
        </authorList>
    </citation>
    <scope>NUCLEOTIDE SEQUENCE [LARGE SCALE GENOMIC DNA]</scope>
    <source>
        <strain evidence="5 6">K-4-11-1</strain>
    </source>
</reference>
<dbReference type="CDD" id="cd05930">
    <property type="entry name" value="A_NRPS"/>
    <property type="match status" value="2"/>
</dbReference>
<feature type="domain" description="Carrier" evidence="4">
    <location>
        <begin position="1027"/>
        <end position="1101"/>
    </location>
</feature>
<keyword evidence="3" id="KW-0597">Phosphoprotein</keyword>
<dbReference type="Pfam" id="PF00550">
    <property type="entry name" value="PP-binding"/>
    <property type="match status" value="2"/>
</dbReference>
<dbReference type="Pfam" id="PF00501">
    <property type="entry name" value="AMP-binding"/>
    <property type="match status" value="2"/>
</dbReference>
<accession>A0A4Q9HHY4</accession>
<proteinExistence type="predicted"/>
<dbReference type="Gene3D" id="1.10.1200.10">
    <property type="entry name" value="ACP-like"/>
    <property type="match status" value="2"/>
</dbReference>
<comment type="caution">
    <text evidence="5">The sequence shown here is derived from an EMBL/GenBank/DDBJ whole genome shotgun (WGS) entry which is preliminary data.</text>
</comment>
<dbReference type="Pfam" id="PF13193">
    <property type="entry name" value="AMP-binding_C"/>
    <property type="match status" value="1"/>
</dbReference>
<dbReference type="InterPro" id="IPR000873">
    <property type="entry name" value="AMP-dep_synth/lig_dom"/>
</dbReference>
<dbReference type="InterPro" id="IPR045851">
    <property type="entry name" value="AMP-bd_C_sf"/>
</dbReference>
<dbReference type="NCBIfam" id="TIGR01720">
    <property type="entry name" value="NRPS-para261"/>
    <property type="match status" value="1"/>
</dbReference>
<sequence>MKDLFKRLKEKKITLREQDGNIRITGAIDQAEKELIEEIKDKKQHILEFLDNEYRKSLLQSVPDLEDFKISPLQRRIWILSQIEGKANPAYNLGKAIMIEGDLDFNRFKSAYNNVTKRHRILHSIYLDNEGEPRKKYLSDPFLSLSVIDLKGAESYQADIDNILRAEVNNIFQLNNGPLFSSVLIRIDANRFVFSFLAYHIIVDGISVDIFIRDLLLCYSGVELPFLPLEYKDFSTWHNNHLASLAYDEAREYWINKFLSPPPSLNLPLDYPRFNEQQFQGKRVSFVIGELNDFINKLKKEYSVTSFSVIYSLVNFFCSKITNQNDIVLGIPVSIRNDERLELVMGMFVNTLAIRTVIDPDEYFNDYLISVSKLLFESYGHQNYPFDKLVEDLSIKRDLSRNPLFDCMVSWLGEIDPIQVPGLNIANYNLPGLYSQFDLSMESYQSNETIYFNLNYNARLFKEDTIDNLISYFKEMILQIINDPNKKLHEYGILSKSSEYQILNEFNSPAEDMVSSVTLESVFYNTFTENASGIAINTANDQISFKDLDRRSANAAVHLRNKGIVPNDIVAVLIDRSPEMLYCIYGIIRAGAAYLPIDPSYPQDRIDFVLADSGAKFLIVKEDFELSKQTINTIRASTLFSEKHSLGAVPLKFVNKSSDLAYVIYTSGSSGKPKGVLTEHAALINRIKWMQTQYPIDKDDIILHKTPFTFDVSVWEIVWWSFSGAQVFLLEDKAEKDPLSIIDVLNKSVSVIHFVPSMLSAFMDYLIAENIRDAFKNLKYIFCSGEVLDASLVKIVNGYIGNQKCRLINLYGPTEAAIDVSHYECYKSDNLSKVPIGKPIDNMQLYIVDQYLKLLPIGIAGELCISGIGLAKGYLNRDELNKSKFLANPFLPGKKRMYKTGDLAKWRLDGNIEYLGRIDDQVKIRGYRIETGEVEYVLTQSGLIKHSLVTAFEDVMGHKHLVGYVVPNGNYEQEKIKTWLASKLPGYMIPALLIEVEKLPLTPNGKLDKKALLDLHKGAAPEKSLEPKGTLIEEKLADIWKELLCLDHIGVNDNFFELGGDSIITIQMVIRARREGFQLQPKDIFNHQTIKSLALIIAELTSPTINSEQGLLKGKCGMLPIQQWYFQRDHLSLDHFNQSLLLDISKDVDFQIIETAIKELMKLHDSLRSIFIKTSGGWEQEYADFAEGGSFFSHLKIEERPEINLEDLIQPLVNRLQNSLNISKGELVRFVLLNTPSYEINNRLLIVIHHLVVDGVSWRIILDDLKLLITEIGANNEAPQIRKGSSYREWYEALNIFARSRHLLSQKEYWKTITDSYRALPVDRTFDDLLTQKSIKIYQTHLNPELTKFLLSEVPRTSHIEIIDILLTALSMTLCSWSGHDSVSVGLEGHGRENISPDIDLSRTVGWFTSLYPVLLTLDPEKKGQPIKWIMNTKEMLRKIPHKGIGYGILKYLNKDEDLQGKSPWDVLFNYLGQLDNMFNTNDWLSRSKESSGDDVGNDVVWEEKLVINSMVLNGCLVSNWSYSLENHDDHTVQNLAHQYLLNIEQLINLFRDQPGVDQFYTPDDFGLTHEMSCEELDAFLNQQRNGNARRNQIDGIYKLSALQSGMLFHGLYDEGGSSYLEQLQCDLLNVQPEFLIKCWQNILRKHSILRSGFNHLDFKIPVQCVYKESELPFELLDLRNMNKSGQSTAMDGYLDIDRKKGFDFADAPLMRIALFRLTDDHYRMLWTHHHILVDGWSIQTIMEEIISNYEALVKGGTLPEIKEDKYGEFIAYVENKDKEEEEHYWTHYLGDVSEPCLLPFIIPNVNRTKGLGQYKSEVLELDSIATSSIMAFVQQQHLTVNTLMQGIWSYLLYRYTGQNNIVYGVTVAGRPEDLPDIETRVGMYINTIPLHTCIKEDQSIVDWLRSIQNDQLHSREFQYTSLNDIQRWVNIKGDFFDSILVFENYPVSKMVSSPEWALKITNMQMQAYNNYPLSIVIEVDTNISISFNYNADLVSGEYVKKIKGHFENLLSQLDKFGKQQVKDIELFNLNERKELLEDFGESILVHQDYRTVVALFEESATNNPDHIALVEGAYSLTYRDLNEKANQVGNYLRNLGVRENTLVPIIVERNLETIVGILGILKSGGAFVPIDPLFPQERVSYILTDTQSDFILGGAISRDKIPYEKDLIVLDKSWSVFAEQKAANLDLIFSHSHLAYVIYTSGSTGNPKGVMIEHHALADHILGLVEVTNLGTCNSYALFASLSADAGHSILFSSLIMGGVLHILSLDMLLDGEKLTQYISAVDCIKIVPSLWLSYTDSNYFPLPRRKIIFGGESFSLKILEKLSASAYSGDVYNHYGPTETTIGKLIYKVDLDQKYLTVPIGAPFSNTQVYILDHKLRLCPVGVKGNIHIGGKGVSRGYLNNPELTLDRFVINPYAKEEDGGKLYNTGDQARFLPDGNIEYFGRLDDQVKINGYRIELGEIEGILKSFELINDAAVIIKSIDEYTKRIVAYFTAEESISTLKLRKYLNQRLPPYSIPSVFMQINNIPLLPSGKTNRKYLESLTIESLLDSKVFNPRTEMELQIASIWKEVLSVERIGINDDFFSLGGSSLLVIKTIALIKTRLGVELKIIDLVNKKLEDIALLCEHKLIKA</sequence>
<organism evidence="5 6">
    <name type="scientific">Pedobacter kyonggii</name>
    <dbReference type="NCBI Taxonomy" id="1926871"/>
    <lineage>
        <taxon>Bacteria</taxon>
        <taxon>Pseudomonadati</taxon>
        <taxon>Bacteroidota</taxon>
        <taxon>Sphingobacteriia</taxon>
        <taxon>Sphingobacteriales</taxon>
        <taxon>Sphingobacteriaceae</taxon>
        <taxon>Pedobacter</taxon>
    </lineage>
</organism>
<dbReference type="RefSeq" id="WP_131028380.1">
    <property type="nucleotide sequence ID" value="NZ_SIXF01000002.1"/>
</dbReference>
<dbReference type="FunFam" id="3.40.50.980:FF:000001">
    <property type="entry name" value="Non-ribosomal peptide synthetase"/>
    <property type="match status" value="2"/>
</dbReference>
<dbReference type="PROSITE" id="PS00012">
    <property type="entry name" value="PHOSPHOPANTETHEINE"/>
    <property type="match status" value="1"/>
</dbReference>
<dbReference type="Gene3D" id="3.30.300.30">
    <property type="match status" value="2"/>
</dbReference>
<keyword evidence="6" id="KW-1185">Reference proteome</keyword>
<dbReference type="InterPro" id="IPR025110">
    <property type="entry name" value="AMP-bd_C"/>
</dbReference>
<dbReference type="EMBL" id="SIXF01000002">
    <property type="protein sequence ID" value="TBO44300.1"/>
    <property type="molecule type" value="Genomic_DNA"/>
</dbReference>
<dbReference type="Gene3D" id="2.30.38.10">
    <property type="entry name" value="Luciferase, Domain 3"/>
    <property type="match status" value="2"/>
</dbReference>
<dbReference type="NCBIfam" id="TIGR01733">
    <property type="entry name" value="AA-adenyl-dom"/>
    <property type="match status" value="2"/>
</dbReference>
<dbReference type="Proteomes" id="UP000291819">
    <property type="component" value="Unassembled WGS sequence"/>
</dbReference>
<evidence type="ECO:0000256" key="2">
    <source>
        <dbReference type="ARBA" id="ARBA00022450"/>
    </source>
</evidence>
<dbReference type="InterPro" id="IPR001242">
    <property type="entry name" value="Condensation_dom"/>
</dbReference>
<name>A0A4Q9HHY4_9SPHI</name>
<dbReference type="SUPFAM" id="SSF52777">
    <property type="entry name" value="CoA-dependent acyltransferases"/>
    <property type="match status" value="6"/>
</dbReference>
<evidence type="ECO:0000313" key="6">
    <source>
        <dbReference type="Proteomes" id="UP000291819"/>
    </source>
</evidence>
<gene>
    <name evidence="5" type="ORF">EYS08_03025</name>
</gene>
<dbReference type="FunFam" id="3.40.50.980:FF:000002">
    <property type="entry name" value="Enterobactin synthetase component F"/>
    <property type="match status" value="1"/>
</dbReference>
<dbReference type="InterPro" id="IPR010071">
    <property type="entry name" value="AA_adenyl_dom"/>
</dbReference>
<dbReference type="NCBIfam" id="NF003417">
    <property type="entry name" value="PRK04813.1"/>
    <property type="match status" value="2"/>
</dbReference>
<dbReference type="PANTHER" id="PTHR45398">
    <property type="match status" value="1"/>
</dbReference>
<dbReference type="InterPro" id="IPR009081">
    <property type="entry name" value="PP-bd_ACP"/>
</dbReference>
<evidence type="ECO:0000313" key="5">
    <source>
        <dbReference type="EMBL" id="TBO44300.1"/>
    </source>
</evidence>
<dbReference type="Gene3D" id="3.30.559.10">
    <property type="entry name" value="Chloramphenicol acetyltransferase-like domain"/>
    <property type="match status" value="3"/>
</dbReference>
<dbReference type="InterPro" id="IPR036736">
    <property type="entry name" value="ACP-like_sf"/>
</dbReference>
<comment type="cofactor">
    <cofactor evidence="1">
        <name>pantetheine 4'-phosphate</name>
        <dbReference type="ChEBI" id="CHEBI:47942"/>
    </cofactor>
</comment>
<dbReference type="InterPro" id="IPR006162">
    <property type="entry name" value="Ppantetheine_attach_site"/>
</dbReference>
<dbReference type="PANTHER" id="PTHR45398:SF1">
    <property type="entry name" value="ENZYME, PUTATIVE (JCVI)-RELATED"/>
    <property type="match status" value="1"/>
</dbReference>
<dbReference type="SUPFAM" id="SSF56801">
    <property type="entry name" value="Acetyl-CoA synthetase-like"/>
    <property type="match status" value="2"/>
</dbReference>
<evidence type="ECO:0000256" key="3">
    <source>
        <dbReference type="ARBA" id="ARBA00022553"/>
    </source>
</evidence>
<evidence type="ECO:0000256" key="1">
    <source>
        <dbReference type="ARBA" id="ARBA00001957"/>
    </source>
</evidence>
<dbReference type="InterPro" id="IPR020845">
    <property type="entry name" value="AMP-binding_CS"/>
</dbReference>
<dbReference type="FunFam" id="2.30.38.10:FF:000001">
    <property type="entry name" value="Non-ribosomal peptide synthetase PvdI"/>
    <property type="match status" value="1"/>
</dbReference>
<dbReference type="FunFam" id="1.10.1200.10:FF:000005">
    <property type="entry name" value="Nonribosomal peptide synthetase 1"/>
    <property type="match status" value="1"/>
</dbReference>
<dbReference type="SUPFAM" id="SSF47336">
    <property type="entry name" value="ACP-like"/>
    <property type="match status" value="2"/>
</dbReference>